<dbReference type="PRINTS" id="PR00463">
    <property type="entry name" value="EP450I"/>
</dbReference>
<dbReference type="Gene3D" id="3.40.50.12780">
    <property type="entry name" value="N-terminal domain of ligase-like"/>
    <property type="match status" value="1"/>
</dbReference>
<dbReference type="PRINTS" id="PR00385">
    <property type="entry name" value="P450"/>
</dbReference>
<dbReference type="InterPro" id="IPR042099">
    <property type="entry name" value="ANL_N_sf"/>
</dbReference>
<dbReference type="Gene3D" id="3.30.300.30">
    <property type="match status" value="1"/>
</dbReference>
<keyword evidence="2 3" id="KW-0408">Iron</keyword>
<dbReference type="CDD" id="cd05911">
    <property type="entry name" value="Firefly_Luc_like"/>
    <property type="match status" value="1"/>
</dbReference>
<dbReference type="PROSITE" id="PS00455">
    <property type="entry name" value="AMP_BINDING"/>
    <property type="match status" value="1"/>
</dbReference>
<dbReference type="GO" id="GO:0016405">
    <property type="term" value="F:CoA-ligase activity"/>
    <property type="evidence" value="ECO:0007669"/>
    <property type="project" value="TreeGrafter"/>
</dbReference>
<name>A0A1V8SGB1_9PEZI</name>
<dbReference type="GO" id="GO:0020037">
    <property type="term" value="F:heme binding"/>
    <property type="evidence" value="ECO:0007669"/>
    <property type="project" value="InterPro"/>
</dbReference>
<dbReference type="InterPro" id="IPR002401">
    <property type="entry name" value="Cyt_P450_E_grp-I"/>
</dbReference>
<gene>
    <name evidence="6" type="ORF">B0A48_15951</name>
</gene>
<dbReference type="InterPro" id="IPR020845">
    <property type="entry name" value="AMP-binding_CS"/>
</dbReference>
<protein>
    <recommendedName>
        <fullName evidence="8">AMP-dependent synthetase/ligase domain-containing protein</fullName>
    </recommendedName>
</protein>
<dbReference type="InterPro" id="IPR000873">
    <property type="entry name" value="AMP-dep_synth/lig_dom"/>
</dbReference>
<dbReference type="GO" id="GO:0005506">
    <property type="term" value="F:iron ion binding"/>
    <property type="evidence" value="ECO:0007669"/>
    <property type="project" value="InterPro"/>
</dbReference>
<sequence length="1050" mass="118105">MIIRSPWSDIDIPKVNILTYLFPEGQPVSDEPVWHDAANPQHYLSARELLLWVRRVALGLDRLGLKQDDIVMLYSPNNIFIPVAYLGIVGSGRAFSAANPIYTVSEVTHQLRNTGAVLILAHPSMTQNAVEAAKAVGLHKDRIYQFDDQPCAPLDGVRDWRELLASPGDAASYQWKHLTPEQSVKTVATINYSSGTTGLPKGCCVSHHNLIANVAQTMKIRWPEVDVDAGEKVKGERWLGFLPLYHAYGQLYACLMAVKSNVPIYVMKQFIYTDFLQHIQDYKITHLQVAPPILVMLTKRPETANYDLTSLQGMLCGAAPLSKELQTVVQRRFNVVVKQGWGMTEVTCGSILQREPSDSGTVGELIPNTECKLLDDDCKEVGYDTAGEMYIRAPNVFMGYFKNEAATRDTISPDGWLQTGDVAVVNREGLFWIVDRKKELIKVNALQVAPAELEAVLLEHDDIADAAVVGVTLHNEEWPRAYVTLKDEAKGRVTANDIQHWMKGRVAKHKRLVGGIEFVDEVPKLASGKIMRKLMREWAKRDAPRLEREMGSDLPAPLGVVLAAVGWVAYTLIHNAFLHPLAKFPGPRPNACSALPGIIALLRGRLPLENKKLHDKYGSVVRVSPNELAFNSVQAWEDIYGHRPGHANFHKDPIHVGSVQAVAGVTTLTMADDENHARQRRALSHSFSQQALVQQEYIVKRYVDQLISNMQRMAENDEAFNLVNWLNFTTFDIIGDLAFGDPFGCLDSGRFHEWVSMIYETVKTGALEQATRRFAEVGSLTQRFLVGLIPAYRKAYRSEHLRRSREKCLQRLENGNSNHKDFIWYILKQQEKYDLKQDEIIVNSALFIVAGSETTANLLSGLVARLIWNPDKYAKLCDEIRGSFKEESDINYESLSRLTYLNACIEEGLRIHPPVPTGLLRTVPKNGDTIDGFWVPGGTSVAVGSWSAAHNPVNFKDPDSFIPERWMDKAYDTDYKKAAQPFSLGPRGCIGKHLSYMEMRLILGRLLWKFDIVSTDGAWQWDPAGEMRNMRAFMTWEKPDLNAKVRLVQR</sequence>
<comment type="caution">
    <text evidence="6">The sequence shown here is derived from an EMBL/GenBank/DDBJ whole genome shotgun (WGS) entry which is preliminary data.</text>
</comment>
<comment type="cofactor">
    <cofactor evidence="3">
        <name>heme</name>
        <dbReference type="ChEBI" id="CHEBI:30413"/>
    </cofactor>
</comment>
<keyword evidence="3" id="KW-0349">Heme</keyword>
<evidence type="ECO:0000313" key="7">
    <source>
        <dbReference type="Proteomes" id="UP000192596"/>
    </source>
</evidence>
<dbReference type="InterPro" id="IPR001128">
    <property type="entry name" value="Cyt_P450"/>
</dbReference>
<dbReference type="PANTHER" id="PTHR24096:SF194">
    <property type="entry name" value="AMP-DEPENDENT SYNTHETASE_LIGASE DOMAIN-CONTAINING PROTEIN"/>
    <property type="match status" value="1"/>
</dbReference>
<dbReference type="PROSITE" id="PS00086">
    <property type="entry name" value="CYTOCHROME_P450"/>
    <property type="match status" value="1"/>
</dbReference>
<evidence type="ECO:0000256" key="3">
    <source>
        <dbReference type="PIRSR" id="PIRSR602401-1"/>
    </source>
</evidence>
<dbReference type="SUPFAM" id="SSF56801">
    <property type="entry name" value="Acetyl-CoA synthetase-like"/>
    <property type="match status" value="1"/>
</dbReference>
<dbReference type="Gene3D" id="1.10.630.10">
    <property type="entry name" value="Cytochrome P450"/>
    <property type="match status" value="1"/>
</dbReference>
<dbReference type="EMBL" id="NAJO01000048">
    <property type="protein sequence ID" value="OQN98119.1"/>
    <property type="molecule type" value="Genomic_DNA"/>
</dbReference>
<feature type="domain" description="AMP-dependent synthetase/ligase" evidence="4">
    <location>
        <begin position="39"/>
        <end position="401"/>
    </location>
</feature>
<dbReference type="Pfam" id="PF13193">
    <property type="entry name" value="AMP-binding_C"/>
    <property type="match status" value="1"/>
</dbReference>
<dbReference type="AlphaFoldDB" id="A0A1V8SGB1"/>
<dbReference type="Proteomes" id="UP000192596">
    <property type="component" value="Unassembled WGS sequence"/>
</dbReference>
<dbReference type="InParanoid" id="A0A1V8SGB1"/>
<dbReference type="STRING" id="1507870.A0A1V8SGB1"/>
<dbReference type="SUPFAM" id="SSF48264">
    <property type="entry name" value="Cytochrome P450"/>
    <property type="match status" value="1"/>
</dbReference>
<evidence type="ECO:0000256" key="2">
    <source>
        <dbReference type="ARBA" id="ARBA00023004"/>
    </source>
</evidence>
<dbReference type="PANTHER" id="PTHR24096">
    <property type="entry name" value="LONG-CHAIN-FATTY-ACID--COA LIGASE"/>
    <property type="match status" value="1"/>
</dbReference>
<dbReference type="GO" id="GO:0016705">
    <property type="term" value="F:oxidoreductase activity, acting on paired donors, with incorporation or reduction of molecular oxygen"/>
    <property type="evidence" value="ECO:0007669"/>
    <property type="project" value="InterPro"/>
</dbReference>
<evidence type="ECO:0000259" key="4">
    <source>
        <dbReference type="Pfam" id="PF00501"/>
    </source>
</evidence>
<accession>A0A1V8SGB1</accession>
<dbReference type="Pfam" id="PF00067">
    <property type="entry name" value="p450"/>
    <property type="match status" value="1"/>
</dbReference>
<evidence type="ECO:0000259" key="5">
    <source>
        <dbReference type="Pfam" id="PF13193"/>
    </source>
</evidence>
<evidence type="ECO:0000313" key="6">
    <source>
        <dbReference type="EMBL" id="OQN98119.1"/>
    </source>
</evidence>
<keyword evidence="1 3" id="KW-0479">Metal-binding</keyword>
<dbReference type="InterPro" id="IPR036396">
    <property type="entry name" value="Cyt_P450_sf"/>
</dbReference>
<evidence type="ECO:0000256" key="1">
    <source>
        <dbReference type="ARBA" id="ARBA00022723"/>
    </source>
</evidence>
<dbReference type="InterPro" id="IPR017972">
    <property type="entry name" value="Cyt_P450_CS"/>
</dbReference>
<dbReference type="Pfam" id="PF00501">
    <property type="entry name" value="AMP-binding"/>
    <property type="match status" value="1"/>
</dbReference>
<dbReference type="OrthoDB" id="6509636at2759"/>
<dbReference type="InterPro" id="IPR025110">
    <property type="entry name" value="AMP-bd_C"/>
</dbReference>
<dbReference type="InterPro" id="IPR045851">
    <property type="entry name" value="AMP-bd_C_sf"/>
</dbReference>
<evidence type="ECO:0008006" key="8">
    <source>
        <dbReference type="Google" id="ProtNLM"/>
    </source>
</evidence>
<dbReference type="GO" id="GO:0004497">
    <property type="term" value="F:monooxygenase activity"/>
    <property type="evidence" value="ECO:0007669"/>
    <property type="project" value="InterPro"/>
</dbReference>
<feature type="binding site" description="axial binding residue" evidence="3">
    <location>
        <position position="989"/>
    </location>
    <ligand>
        <name>heme</name>
        <dbReference type="ChEBI" id="CHEBI:30413"/>
    </ligand>
    <ligandPart>
        <name>Fe</name>
        <dbReference type="ChEBI" id="CHEBI:18248"/>
    </ligandPart>
</feature>
<keyword evidence="7" id="KW-1185">Reference proteome</keyword>
<reference evidence="7" key="1">
    <citation type="submission" date="2017-03" db="EMBL/GenBank/DDBJ databases">
        <title>Genomes of endolithic fungi from Antarctica.</title>
        <authorList>
            <person name="Coleine C."/>
            <person name="Masonjones S."/>
            <person name="Stajich J.E."/>
        </authorList>
    </citation>
    <scope>NUCLEOTIDE SEQUENCE [LARGE SCALE GENOMIC DNA]</scope>
    <source>
        <strain evidence="7">CCFEE 5527</strain>
    </source>
</reference>
<dbReference type="CDD" id="cd11058">
    <property type="entry name" value="CYP60B-like"/>
    <property type="match status" value="1"/>
</dbReference>
<proteinExistence type="predicted"/>
<organism evidence="6 7">
    <name type="scientific">Cryoendolithus antarcticus</name>
    <dbReference type="NCBI Taxonomy" id="1507870"/>
    <lineage>
        <taxon>Eukaryota</taxon>
        <taxon>Fungi</taxon>
        <taxon>Dikarya</taxon>
        <taxon>Ascomycota</taxon>
        <taxon>Pezizomycotina</taxon>
        <taxon>Dothideomycetes</taxon>
        <taxon>Dothideomycetidae</taxon>
        <taxon>Cladosporiales</taxon>
        <taxon>Cladosporiaceae</taxon>
        <taxon>Cryoendolithus</taxon>
    </lineage>
</organism>
<feature type="domain" description="AMP-binding enzyme C-terminal" evidence="5">
    <location>
        <begin position="452"/>
        <end position="529"/>
    </location>
</feature>